<keyword evidence="5" id="KW-0119">Carbohydrate metabolism</keyword>
<dbReference type="Pfam" id="PF00702">
    <property type="entry name" value="Hydrolase"/>
    <property type="match status" value="1"/>
</dbReference>
<dbReference type="InterPro" id="IPR036412">
    <property type="entry name" value="HAD-like_sf"/>
</dbReference>
<dbReference type="CDD" id="cd07505">
    <property type="entry name" value="HAD_BPGM-like"/>
    <property type="match status" value="1"/>
</dbReference>
<dbReference type="AlphaFoldDB" id="A0A7L4YSM1"/>
<accession>A0A7L4YSM1</accession>
<evidence type="ECO:0000256" key="2">
    <source>
        <dbReference type="ARBA" id="ARBA00006171"/>
    </source>
</evidence>
<dbReference type="InterPro" id="IPR006439">
    <property type="entry name" value="HAD-SF_hydro_IA"/>
</dbReference>
<evidence type="ECO:0000256" key="4">
    <source>
        <dbReference type="ARBA" id="ARBA00022842"/>
    </source>
</evidence>
<name>A0A7L4YSM1_9ACTN</name>
<dbReference type="SUPFAM" id="SSF56784">
    <property type="entry name" value="HAD-like"/>
    <property type="match status" value="1"/>
</dbReference>
<dbReference type="InterPro" id="IPR051600">
    <property type="entry name" value="Beta-PGM-like"/>
</dbReference>
<dbReference type="KEGG" id="eke:EK0264_18480"/>
<evidence type="ECO:0000313" key="6">
    <source>
        <dbReference type="EMBL" id="QHC02062.1"/>
    </source>
</evidence>
<gene>
    <name evidence="6" type="ORF">EK0264_18480</name>
</gene>
<evidence type="ECO:0000256" key="1">
    <source>
        <dbReference type="ARBA" id="ARBA00001946"/>
    </source>
</evidence>
<dbReference type="OrthoDB" id="9797743at2"/>
<dbReference type="EMBL" id="CP047156">
    <property type="protein sequence ID" value="QHC02062.1"/>
    <property type="molecule type" value="Genomic_DNA"/>
</dbReference>
<dbReference type="SFLD" id="SFLDG01129">
    <property type="entry name" value="C1.5:_HAD__Beta-PGM__Phosphata"/>
    <property type="match status" value="1"/>
</dbReference>
<protein>
    <submittedName>
        <fullName evidence="6">HAD-IA family hydrolase</fullName>
    </submittedName>
</protein>
<evidence type="ECO:0000256" key="3">
    <source>
        <dbReference type="ARBA" id="ARBA00022723"/>
    </source>
</evidence>
<dbReference type="NCBIfam" id="TIGR01509">
    <property type="entry name" value="HAD-SF-IA-v3"/>
    <property type="match status" value="1"/>
</dbReference>
<dbReference type="GO" id="GO:0046872">
    <property type="term" value="F:metal ion binding"/>
    <property type="evidence" value="ECO:0007669"/>
    <property type="project" value="UniProtKB-KW"/>
</dbReference>
<comment type="cofactor">
    <cofactor evidence="1">
        <name>Mg(2+)</name>
        <dbReference type="ChEBI" id="CHEBI:18420"/>
    </cofactor>
</comment>
<dbReference type="PANTHER" id="PTHR46193">
    <property type="entry name" value="6-PHOSPHOGLUCONATE PHOSPHATASE"/>
    <property type="match status" value="1"/>
</dbReference>
<keyword evidence="3" id="KW-0479">Metal-binding</keyword>
<dbReference type="Gene3D" id="3.40.50.1000">
    <property type="entry name" value="HAD superfamily/HAD-like"/>
    <property type="match status" value="1"/>
</dbReference>
<dbReference type="PROSITE" id="PS01228">
    <property type="entry name" value="COF_1"/>
    <property type="match status" value="1"/>
</dbReference>
<dbReference type="InterPro" id="IPR023214">
    <property type="entry name" value="HAD_sf"/>
</dbReference>
<evidence type="ECO:0000256" key="5">
    <source>
        <dbReference type="ARBA" id="ARBA00023277"/>
    </source>
</evidence>
<dbReference type="RefSeq" id="WP_159547186.1">
    <property type="nucleotide sequence ID" value="NZ_CP047156.1"/>
</dbReference>
<reference evidence="6 7" key="1">
    <citation type="journal article" date="2018" name="Int. J. Syst. Evol. Microbiol.">
        <title>Epidermidibacterium keratini gen. nov., sp. nov., a member of the family Sporichthyaceae, isolated from keratin epidermis.</title>
        <authorList>
            <person name="Lee D.G."/>
            <person name="Trujillo M.E."/>
            <person name="Kang S."/>
            <person name="Nam J.J."/>
            <person name="Kim Y.J."/>
        </authorList>
    </citation>
    <scope>NUCLEOTIDE SEQUENCE [LARGE SCALE GENOMIC DNA]</scope>
    <source>
        <strain evidence="6 7">EPI-7</strain>
    </source>
</reference>
<keyword evidence="4" id="KW-0460">Magnesium</keyword>
<comment type="similarity">
    <text evidence="2">Belongs to the HAD-like hydrolase superfamily. CbbY/CbbZ/Gph/YieH family.</text>
</comment>
<dbReference type="SFLD" id="SFLDS00003">
    <property type="entry name" value="Haloacid_Dehalogenase"/>
    <property type="match status" value="1"/>
</dbReference>
<keyword evidence="7" id="KW-1185">Reference proteome</keyword>
<dbReference type="Proteomes" id="UP000463857">
    <property type="component" value="Chromosome"/>
</dbReference>
<dbReference type="GO" id="GO:0016787">
    <property type="term" value="F:hydrolase activity"/>
    <property type="evidence" value="ECO:0007669"/>
    <property type="project" value="UniProtKB-KW"/>
</dbReference>
<proteinExistence type="inferred from homology"/>
<sequence>MPPTDATPAAVLFDMDGTLVNTEPLWAVAETQLLAEHGLSWSTEQAEALTGWALEQAAEHLRGYGLPMGVEEIIGHLESMVMVHLREQLPWVSATRDLLVQCQQRGIPAALVTMSRREMAQIVIDAAPAPFAFSVTGDEVVHPKPDPWPYLHAAEVLGVPASRCVVIEDSATGAQSGRDAGCTVYTTGPNAGRILELPALPPDPSLDELLPLTSR</sequence>
<dbReference type="InterPro" id="IPR023198">
    <property type="entry name" value="PGP-like_dom2"/>
</dbReference>
<dbReference type="Gene3D" id="1.10.150.240">
    <property type="entry name" value="Putative phosphatase, domain 2"/>
    <property type="match status" value="1"/>
</dbReference>
<dbReference type="PANTHER" id="PTHR46193:SF18">
    <property type="entry name" value="HEXITOL PHOSPHATASE B"/>
    <property type="match status" value="1"/>
</dbReference>
<evidence type="ECO:0000313" key="7">
    <source>
        <dbReference type="Proteomes" id="UP000463857"/>
    </source>
</evidence>
<keyword evidence="6" id="KW-0378">Hydrolase</keyword>
<organism evidence="6 7">
    <name type="scientific">Epidermidibacterium keratini</name>
    <dbReference type="NCBI Taxonomy" id="1891644"/>
    <lineage>
        <taxon>Bacteria</taxon>
        <taxon>Bacillati</taxon>
        <taxon>Actinomycetota</taxon>
        <taxon>Actinomycetes</taxon>
        <taxon>Sporichthyales</taxon>
        <taxon>Sporichthyaceae</taxon>
        <taxon>Epidermidibacterium</taxon>
    </lineage>
</organism>
<dbReference type="InParanoid" id="A0A7L4YSM1"/>